<protein>
    <submittedName>
        <fullName evidence="3">Mrp family chromosome partitioning ATPase</fullName>
    </submittedName>
</protein>
<dbReference type="InterPro" id="IPR050445">
    <property type="entry name" value="Bact_polysacc_biosynth/exp"/>
</dbReference>
<evidence type="ECO:0000313" key="3">
    <source>
        <dbReference type="EMBL" id="MDR7088678.1"/>
    </source>
</evidence>
<dbReference type="PANTHER" id="PTHR32309">
    <property type="entry name" value="TYROSINE-PROTEIN KINASE"/>
    <property type="match status" value="1"/>
</dbReference>
<dbReference type="RefSeq" id="WP_310068611.1">
    <property type="nucleotide sequence ID" value="NZ_JAVDVX010000001.1"/>
</dbReference>
<reference evidence="3 4" key="1">
    <citation type="submission" date="2023-07" db="EMBL/GenBank/DDBJ databases">
        <title>Sorghum-associated microbial communities from plants grown in Nebraska, USA.</title>
        <authorList>
            <person name="Schachtman D."/>
        </authorList>
    </citation>
    <scope>NUCLEOTIDE SEQUENCE [LARGE SCALE GENOMIC DNA]</scope>
    <source>
        <strain evidence="3 4">BE190</strain>
    </source>
</reference>
<dbReference type="CDD" id="cd05387">
    <property type="entry name" value="BY-kinase"/>
    <property type="match status" value="1"/>
</dbReference>
<sequence>MNTQGMMMDKRKEKNLSQLMEDVDALVEDSDQLVKNAVLEHRKREKIKNMDMPLLWMQEELYEKKIVFTGMRQREVLNAFREVRIRLLQRHHSDNMVVLVSSVAADVASSYFSFNLAATFALDQHKTALYVDCNPYNSDVGKYVTSNIESGLSNYLTDYTVPLKNIIYPTGVERLRVIPSGGSSDSAAEFFNSKRMEVLVAEIKSRYPDRFIVLDAPSIQQSTEARILARYCDHALLVVPFGKVVTDEVLSAVDAVGKEKFAGVVFNN</sequence>
<dbReference type="EMBL" id="JAVDVX010000001">
    <property type="protein sequence ID" value="MDR7088678.1"/>
    <property type="molecule type" value="Genomic_DNA"/>
</dbReference>
<comment type="caution">
    <text evidence="3">The sequence shown here is derived from an EMBL/GenBank/DDBJ whole genome shotgun (WGS) entry which is preliminary data.</text>
</comment>
<keyword evidence="2" id="KW-0067">ATP-binding</keyword>
<name>A0ABU1UU68_9GAMM</name>
<proteinExistence type="predicted"/>
<dbReference type="Proteomes" id="UP001253595">
    <property type="component" value="Unassembled WGS sequence"/>
</dbReference>
<dbReference type="InterPro" id="IPR005702">
    <property type="entry name" value="Wzc-like_C"/>
</dbReference>
<evidence type="ECO:0000313" key="4">
    <source>
        <dbReference type="Proteomes" id="UP001253595"/>
    </source>
</evidence>
<keyword evidence="1" id="KW-0547">Nucleotide-binding</keyword>
<dbReference type="PANTHER" id="PTHR32309:SF13">
    <property type="entry name" value="FERRIC ENTEROBACTIN TRANSPORT PROTEIN FEPE"/>
    <property type="match status" value="1"/>
</dbReference>
<accession>A0ABU1UU68</accession>
<evidence type="ECO:0000256" key="2">
    <source>
        <dbReference type="ARBA" id="ARBA00022840"/>
    </source>
</evidence>
<evidence type="ECO:0000256" key="1">
    <source>
        <dbReference type="ARBA" id="ARBA00022741"/>
    </source>
</evidence>
<dbReference type="InterPro" id="IPR027417">
    <property type="entry name" value="P-loop_NTPase"/>
</dbReference>
<dbReference type="SUPFAM" id="SSF52540">
    <property type="entry name" value="P-loop containing nucleoside triphosphate hydrolases"/>
    <property type="match status" value="1"/>
</dbReference>
<gene>
    <name evidence="3" type="ORF">J2X05_000681</name>
</gene>
<keyword evidence="4" id="KW-1185">Reference proteome</keyword>
<organism evidence="3 4">
    <name type="scientific">Cellvibrio fibrivorans</name>
    <dbReference type="NCBI Taxonomy" id="126350"/>
    <lineage>
        <taxon>Bacteria</taxon>
        <taxon>Pseudomonadati</taxon>
        <taxon>Pseudomonadota</taxon>
        <taxon>Gammaproteobacteria</taxon>
        <taxon>Cellvibrionales</taxon>
        <taxon>Cellvibrionaceae</taxon>
        <taxon>Cellvibrio</taxon>
    </lineage>
</organism>
<dbReference type="Gene3D" id="3.40.50.300">
    <property type="entry name" value="P-loop containing nucleotide triphosphate hydrolases"/>
    <property type="match status" value="1"/>
</dbReference>